<name>A0A0F9Y5S2_9ZZZZ</name>
<dbReference type="AlphaFoldDB" id="A0A0F9Y5S2"/>
<evidence type="ECO:0000313" key="1">
    <source>
        <dbReference type="EMBL" id="KKO00004.1"/>
    </source>
</evidence>
<comment type="caution">
    <text evidence="1">The sequence shown here is derived from an EMBL/GenBank/DDBJ whole genome shotgun (WGS) entry which is preliminary data.</text>
</comment>
<evidence type="ECO:0008006" key="2">
    <source>
        <dbReference type="Google" id="ProtNLM"/>
    </source>
</evidence>
<protein>
    <recommendedName>
        <fullName evidence="2">Nucleotide-diphospho-sugar transferase domain-containing protein</fullName>
    </recommendedName>
</protein>
<sequence>MINSKKTAPPSIRFVIPYFGVWPFWMDFFLEGCRRNPDIDWLFFTDCGIPDQAPANTQFIEMSYVDYCALVSARLGIEFYPANPYKLCDIKPALGHIHAEHLAGYDFWAFGDIDVVYGDLRRYFTAARLAEKDLFATHVRRISGHLCLLRNTAVMREAFKLIPRWQQRYADEAHQALDEGAFSRLFVRHKNWPEGLRRIAALFNHWAQRSEFIESHSTFSMLPDGQRVVPDYWFLQKGRLTNSALNGQELPYLHFLVWKNQHWQGISSEKLRGPAHLSRQDSWRVSESGWQEFRP</sequence>
<gene>
    <name evidence="1" type="ORF">LCGC14_0131150</name>
</gene>
<organism evidence="1">
    <name type="scientific">marine sediment metagenome</name>
    <dbReference type="NCBI Taxonomy" id="412755"/>
    <lineage>
        <taxon>unclassified sequences</taxon>
        <taxon>metagenomes</taxon>
        <taxon>ecological metagenomes</taxon>
    </lineage>
</organism>
<dbReference type="InterPro" id="IPR046733">
    <property type="entry name" value="DUF6625"/>
</dbReference>
<dbReference type="EMBL" id="LAZR01000043">
    <property type="protein sequence ID" value="KKO00004.1"/>
    <property type="molecule type" value="Genomic_DNA"/>
</dbReference>
<dbReference type="Pfam" id="PF20330">
    <property type="entry name" value="DUF6625"/>
    <property type="match status" value="1"/>
</dbReference>
<proteinExistence type="predicted"/>
<accession>A0A0F9Y5S2</accession>
<reference evidence="1" key="1">
    <citation type="journal article" date="2015" name="Nature">
        <title>Complex archaea that bridge the gap between prokaryotes and eukaryotes.</title>
        <authorList>
            <person name="Spang A."/>
            <person name="Saw J.H."/>
            <person name="Jorgensen S.L."/>
            <person name="Zaremba-Niedzwiedzka K."/>
            <person name="Martijn J."/>
            <person name="Lind A.E."/>
            <person name="van Eijk R."/>
            <person name="Schleper C."/>
            <person name="Guy L."/>
            <person name="Ettema T.J."/>
        </authorList>
    </citation>
    <scope>NUCLEOTIDE SEQUENCE</scope>
</reference>